<proteinExistence type="predicted"/>
<dbReference type="GO" id="GO:0004553">
    <property type="term" value="F:hydrolase activity, hydrolyzing O-glycosyl compounds"/>
    <property type="evidence" value="ECO:0007669"/>
    <property type="project" value="InterPro"/>
</dbReference>
<dbReference type="Proteomes" id="UP000078544">
    <property type="component" value="Unassembled WGS sequence"/>
</dbReference>
<keyword evidence="3" id="KW-0808">Transferase</keyword>
<evidence type="ECO:0000313" key="3">
    <source>
        <dbReference type="EMBL" id="KZZ94990.1"/>
    </source>
</evidence>
<evidence type="ECO:0000313" key="4">
    <source>
        <dbReference type="Proteomes" id="UP000078544"/>
    </source>
</evidence>
<dbReference type="OrthoDB" id="4781at2759"/>
<dbReference type="Gene3D" id="2.60.120.200">
    <property type="match status" value="1"/>
</dbReference>
<dbReference type="AlphaFoldDB" id="A0A166P8A1"/>
<protein>
    <submittedName>
        <fullName evidence="3">Cell wall glucanosyltransferase Mwg1</fullName>
    </submittedName>
</protein>
<dbReference type="STRING" id="1081109.A0A166P8A1"/>
<dbReference type="GO" id="GO:0016740">
    <property type="term" value="F:transferase activity"/>
    <property type="evidence" value="ECO:0007669"/>
    <property type="project" value="UniProtKB-KW"/>
</dbReference>
<feature type="domain" description="GH16" evidence="2">
    <location>
        <begin position="68"/>
        <end position="178"/>
    </location>
</feature>
<dbReference type="EMBL" id="AZGY01000010">
    <property type="protein sequence ID" value="KZZ94990.1"/>
    <property type="molecule type" value="Genomic_DNA"/>
</dbReference>
<dbReference type="SUPFAM" id="SSF49899">
    <property type="entry name" value="Concanavalin A-like lectins/glucanases"/>
    <property type="match status" value="1"/>
</dbReference>
<comment type="caution">
    <text evidence="3">The sequence shown here is derived from an EMBL/GenBank/DDBJ whole genome shotgun (WGS) entry which is preliminary data.</text>
</comment>
<feature type="compositionally biased region" description="Low complexity" evidence="1">
    <location>
        <begin position="280"/>
        <end position="298"/>
    </location>
</feature>
<gene>
    <name evidence="3" type="ORF">AAL_05101</name>
</gene>
<accession>A0A166P8A1</accession>
<dbReference type="InterPro" id="IPR013320">
    <property type="entry name" value="ConA-like_dom_sf"/>
</dbReference>
<name>A0A166P8A1_9HYPO</name>
<organism evidence="3 4">
    <name type="scientific">Moelleriella libera RCEF 2490</name>
    <dbReference type="NCBI Taxonomy" id="1081109"/>
    <lineage>
        <taxon>Eukaryota</taxon>
        <taxon>Fungi</taxon>
        <taxon>Dikarya</taxon>
        <taxon>Ascomycota</taxon>
        <taxon>Pezizomycotina</taxon>
        <taxon>Sordariomycetes</taxon>
        <taxon>Hypocreomycetidae</taxon>
        <taxon>Hypocreales</taxon>
        <taxon>Clavicipitaceae</taxon>
        <taxon>Moelleriella</taxon>
    </lineage>
</organism>
<reference evidence="3 4" key="1">
    <citation type="journal article" date="2016" name="Genome Biol. Evol.">
        <title>Divergent and convergent evolution of fungal pathogenicity.</title>
        <authorList>
            <person name="Shang Y."/>
            <person name="Xiao G."/>
            <person name="Zheng P."/>
            <person name="Cen K."/>
            <person name="Zhan S."/>
            <person name="Wang C."/>
        </authorList>
    </citation>
    <scope>NUCLEOTIDE SEQUENCE [LARGE SCALE GENOMIC DNA]</scope>
    <source>
        <strain evidence="3 4">RCEF 2490</strain>
    </source>
</reference>
<dbReference type="Pfam" id="PF00722">
    <property type="entry name" value="Glyco_hydro_16"/>
    <property type="match status" value="1"/>
</dbReference>
<feature type="region of interest" description="Disordered" evidence="1">
    <location>
        <begin position="271"/>
        <end position="307"/>
    </location>
</feature>
<dbReference type="InterPro" id="IPR000757">
    <property type="entry name" value="Beta-glucanase-like"/>
</dbReference>
<dbReference type="GO" id="GO:0005975">
    <property type="term" value="P:carbohydrate metabolic process"/>
    <property type="evidence" value="ECO:0007669"/>
    <property type="project" value="InterPro"/>
</dbReference>
<evidence type="ECO:0000256" key="1">
    <source>
        <dbReference type="SAM" id="MobiDB-lite"/>
    </source>
</evidence>
<keyword evidence="4" id="KW-1185">Reference proteome</keyword>
<sequence>MDTCILLPTASQPAARAQRGQPAGGIVPKQKMTLLCHVASGGPTGGRLRRAGLAPLETLTHALTLTHELLGAFDTQAQSNYFFDGQALFNTYNDTYALASPLAPSTSPSPSSTTTSAAHTYTVEWTNTFIAFSIDDIVRKTWYVGQIPPAKWPQTPMHLKLGLWSVGRDSDAGEIAWAGGLPDWSTTTAAVALAKGNSEVGAGVEREQGHEYVAWFSRVQVHDYTGLCDALDPSEDEGDGDDVDYSRAGGVEYQYDERTVGWQNVRIKGCARRDGPPLQAPSSSSSSSSSQSSAGPSGDQQRHRSGSKASVAARATYWWTAVVGLAGFWLCT</sequence>
<evidence type="ECO:0000259" key="2">
    <source>
        <dbReference type="Pfam" id="PF00722"/>
    </source>
</evidence>